<keyword evidence="5" id="KW-0460">Magnesium</keyword>
<comment type="caution">
    <text evidence="8">The sequence shown here is derived from an EMBL/GenBank/DDBJ whole genome shotgun (WGS) entry which is preliminary data.</text>
</comment>
<evidence type="ECO:0000256" key="3">
    <source>
        <dbReference type="ARBA" id="ARBA00001936"/>
    </source>
</evidence>
<keyword evidence="9" id="KW-1185">Reference proteome</keyword>
<dbReference type="PANTHER" id="PTHR43050:SF1">
    <property type="entry name" value="SERINE RACEMASE"/>
    <property type="match status" value="1"/>
</dbReference>
<evidence type="ECO:0000256" key="5">
    <source>
        <dbReference type="ARBA" id="ARBA00022842"/>
    </source>
</evidence>
<dbReference type="EMBL" id="BAAAFZ010000125">
    <property type="protein sequence ID" value="GAA0608200.1"/>
    <property type="molecule type" value="Genomic_DNA"/>
</dbReference>
<keyword evidence="6" id="KW-0663">Pyridoxal phosphate</keyword>
<evidence type="ECO:0000256" key="1">
    <source>
        <dbReference type="ARBA" id="ARBA00001913"/>
    </source>
</evidence>
<dbReference type="Gene3D" id="3.40.50.1100">
    <property type="match status" value="2"/>
</dbReference>
<proteinExistence type="predicted"/>
<name>A0ABN1GBZ3_9PROT</name>
<evidence type="ECO:0000256" key="4">
    <source>
        <dbReference type="ARBA" id="ARBA00001946"/>
    </source>
</evidence>
<dbReference type="PANTHER" id="PTHR43050">
    <property type="entry name" value="SERINE / THREONINE RACEMASE FAMILY MEMBER"/>
    <property type="match status" value="1"/>
</dbReference>
<dbReference type="PROSITE" id="PS00165">
    <property type="entry name" value="DEHYDRATASE_SER_THR"/>
    <property type="match status" value="1"/>
</dbReference>
<reference evidence="8 9" key="1">
    <citation type="journal article" date="2019" name="Int. J. Syst. Evol. Microbiol.">
        <title>The Global Catalogue of Microorganisms (GCM) 10K type strain sequencing project: providing services to taxonomists for standard genome sequencing and annotation.</title>
        <authorList>
            <consortium name="The Broad Institute Genomics Platform"/>
            <consortium name="The Broad Institute Genome Sequencing Center for Infectious Disease"/>
            <person name="Wu L."/>
            <person name="Ma J."/>
        </authorList>
    </citation>
    <scope>NUCLEOTIDE SEQUENCE [LARGE SCALE GENOMIC DNA]</scope>
    <source>
        <strain evidence="8 9">JCM 9933</strain>
    </source>
</reference>
<gene>
    <name evidence="8" type="ORF">GCM10009416_51240</name>
</gene>
<dbReference type="Pfam" id="PF00291">
    <property type="entry name" value="PALP"/>
    <property type="match status" value="1"/>
</dbReference>
<sequence>MNGAPPAGPAVSFADVEAAAARLHGRVVRTPVLHHPALDAATGGTVLVKPEPLQRTGSFKLRGATNAALLLDEGARRAGVVTHSSGNHGQAVAAAARMLGMPALVAMPDDAPAIKRDATRRWGATILTFDRHGTDREALAGRLAAERGAALIPPFDHPHVIAGQGTVALELVEDALAASFPPLDTLAVCTGGGGLVAGCALAMEAMAPGAEVWAVEPEGWDDTKRSLEAGERLENDGTGSGLCDALLSRRPGAITFPINRRLLAGAAVVTEAEVLRAMRFAFEHLKLVVEPGGAVALAAVLAGKVEARGRTVGVVLSGGNVDPAVFARALAAVA</sequence>
<organism evidence="8 9">
    <name type="scientific">Craurococcus roseus</name>
    <dbReference type="NCBI Taxonomy" id="77585"/>
    <lineage>
        <taxon>Bacteria</taxon>
        <taxon>Pseudomonadati</taxon>
        <taxon>Pseudomonadota</taxon>
        <taxon>Alphaproteobacteria</taxon>
        <taxon>Acetobacterales</taxon>
        <taxon>Acetobacteraceae</taxon>
        <taxon>Craurococcus</taxon>
    </lineage>
</organism>
<feature type="domain" description="Tryptophan synthase beta chain-like PALP" evidence="7">
    <location>
        <begin position="27"/>
        <end position="318"/>
    </location>
</feature>
<evidence type="ECO:0000256" key="2">
    <source>
        <dbReference type="ARBA" id="ARBA00001933"/>
    </source>
</evidence>
<comment type="cofactor">
    <cofactor evidence="2">
        <name>pyridoxal 5'-phosphate</name>
        <dbReference type="ChEBI" id="CHEBI:597326"/>
    </cofactor>
</comment>
<comment type="cofactor">
    <cofactor evidence="1">
        <name>Ca(2+)</name>
        <dbReference type="ChEBI" id="CHEBI:29108"/>
    </cofactor>
</comment>
<evidence type="ECO:0000256" key="6">
    <source>
        <dbReference type="ARBA" id="ARBA00022898"/>
    </source>
</evidence>
<dbReference type="InterPro" id="IPR000634">
    <property type="entry name" value="Ser/Thr_deHydtase_PyrdxlP-BS"/>
</dbReference>
<evidence type="ECO:0000313" key="9">
    <source>
        <dbReference type="Proteomes" id="UP001501588"/>
    </source>
</evidence>
<protein>
    <submittedName>
        <fullName evidence="8">Threonine/serine dehydratase</fullName>
    </submittedName>
</protein>
<dbReference type="RefSeq" id="WP_343898320.1">
    <property type="nucleotide sequence ID" value="NZ_BAAAFZ010000125.1"/>
</dbReference>
<evidence type="ECO:0000259" key="7">
    <source>
        <dbReference type="Pfam" id="PF00291"/>
    </source>
</evidence>
<dbReference type="Proteomes" id="UP001501588">
    <property type="component" value="Unassembled WGS sequence"/>
</dbReference>
<dbReference type="CDD" id="cd01562">
    <property type="entry name" value="Thr-dehyd"/>
    <property type="match status" value="1"/>
</dbReference>
<accession>A0ABN1GBZ3</accession>
<evidence type="ECO:0000313" key="8">
    <source>
        <dbReference type="EMBL" id="GAA0608200.1"/>
    </source>
</evidence>
<dbReference type="InterPro" id="IPR001926">
    <property type="entry name" value="TrpB-like_PALP"/>
</dbReference>
<comment type="cofactor">
    <cofactor evidence="4">
        <name>Mg(2+)</name>
        <dbReference type="ChEBI" id="CHEBI:18420"/>
    </cofactor>
</comment>
<comment type="cofactor">
    <cofactor evidence="3">
        <name>Mn(2+)</name>
        <dbReference type="ChEBI" id="CHEBI:29035"/>
    </cofactor>
</comment>
<dbReference type="InterPro" id="IPR036052">
    <property type="entry name" value="TrpB-like_PALP_sf"/>
</dbReference>
<dbReference type="SUPFAM" id="SSF53686">
    <property type="entry name" value="Tryptophan synthase beta subunit-like PLP-dependent enzymes"/>
    <property type="match status" value="1"/>
</dbReference>